<gene>
    <name evidence="2" type="ORF">GH723_16020</name>
</gene>
<dbReference type="EMBL" id="CP045851">
    <property type="protein sequence ID" value="QGG96487.1"/>
    <property type="molecule type" value="Genomic_DNA"/>
</dbReference>
<protein>
    <submittedName>
        <fullName evidence="2">Uncharacterized protein</fullName>
    </submittedName>
</protein>
<dbReference type="Proteomes" id="UP000334019">
    <property type="component" value="Chromosome"/>
</dbReference>
<name>A0A5Q2RQS0_9ACTN</name>
<sequence length="134" mass="14863">MSPRRPRPGIWALVLLGVLLFCSLMLTIVVSMAIWPGEAKLTAPLFCDDARPDAYVVRDTYNVRPGETSMNFTLYCVGKRGDFDEVGWLRPTLALWAGHTVLLVLVAVVPLLIGRMRRGRRAIDEPPPTGSPFV</sequence>
<keyword evidence="3" id="KW-1185">Reference proteome</keyword>
<evidence type="ECO:0000313" key="3">
    <source>
        <dbReference type="Proteomes" id="UP000334019"/>
    </source>
</evidence>
<dbReference type="AlphaFoldDB" id="A0A5Q2RQS0"/>
<dbReference type="KEGG" id="atq:GH723_16020"/>
<feature type="transmembrane region" description="Helical" evidence="1">
    <location>
        <begin position="93"/>
        <end position="113"/>
    </location>
</feature>
<evidence type="ECO:0000313" key="2">
    <source>
        <dbReference type="EMBL" id="QGG96487.1"/>
    </source>
</evidence>
<keyword evidence="1" id="KW-0472">Membrane</keyword>
<keyword evidence="1" id="KW-0812">Transmembrane</keyword>
<accession>A0A5Q2RQS0</accession>
<keyword evidence="1" id="KW-1133">Transmembrane helix</keyword>
<reference evidence="2 3" key="1">
    <citation type="submission" date="2019-11" db="EMBL/GenBank/DDBJ databases">
        <authorList>
            <person name="He Y."/>
        </authorList>
    </citation>
    <scope>NUCLEOTIDE SEQUENCE [LARGE SCALE GENOMIC DNA]</scope>
    <source>
        <strain evidence="2 3">SCSIO 58843</strain>
    </source>
</reference>
<evidence type="ECO:0000256" key="1">
    <source>
        <dbReference type="SAM" id="Phobius"/>
    </source>
</evidence>
<organism evidence="2 3">
    <name type="scientific">Actinomarinicola tropica</name>
    <dbReference type="NCBI Taxonomy" id="2789776"/>
    <lineage>
        <taxon>Bacteria</taxon>
        <taxon>Bacillati</taxon>
        <taxon>Actinomycetota</taxon>
        <taxon>Acidimicrobiia</taxon>
        <taxon>Acidimicrobiales</taxon>
        <taxon>Iamiaceae</taxon>
        <taxon>Actinomarinicola</taxon>
    </lineage>
</organism>
<proteinExistence type="predicted"/>
<dbReference type="RefSeq" id="WP_153760591.1">
    <property type="nucleotide sequence ID" value="NZ_CP045851.1"/>
</dbReference>
<feature type="transmembrane region" description="Helical" evidence="1">
    <location>
        <begin position="12"/>
        <end position="35"/>
    </location>
</feature>